<keyword evidence="3" id="KW-0175">Coiled coil</keyword>
<evidence type="ECO:0000256" key="4">
    <source>
        <dbReference type="ARBA" id="ARBA00023242"/>
    </source>
</evidence>
<sequence length="203" mass="23398">MEDEVEEQLITAPLSRGLHIKKRALKNKGLSISFDEKDLRNYVTGFQKRKKKRRKEALKLQDEAQRRKRIDARKKRKLERENALYGEAPPASDSAHDGSDHEYNEEDEDSKPVASVSGTTTYDNDELKITVTMSEIGRDDKIFPIEKIEGPVAQPVEAHQKHKVPVTKKKPFKRVARHKSRSKTRNRSDKKKGNNKKKSKNGR</sequence>
<evidence type="ECO:0000256" key="3">
    <source>
        <dbReference type="ARBA" id="ARBA00023054"/>
    </source>
</evidence>
<dbReference type="PANTHER" id="PTHR14577">
    <property type="entry name" value="NUCLEOLAR PROTEIN 12"/>
    <property type="match status" value="1"/>
</dbReference>
<comment type="caution">
    <text evidence="6">The sequence shown here is derived from an EMBL/GenBank/DDBJ whole genome shotgun (WGS) entry which is preliminary data.</text>
</comment>
<feature type="compositionally biased region" description="Basic residues" evidence="5">
    <location>
        <begin position="66"/>
        <end position="77"/>
    </location>
</feature>
<dbReference type="GO" id="GO:0019843">
    <property type="term" value="F:rRNA binding"/>
    <property type="evidence" value="ECO:0007669"/>
    <property type="project" value="TreeGrafter"/>
</dbReference>
<dbReference type="Proteomes" id="UP000237105">
    <property type="component" value="Unassembled WGS sequence"/>
</dbReference>
<dbReference type="OrthoDB" id="551633at2759"/>
<evidence type="ECO:0000256" key="2">
    <source>
        <dbReference type="ARBA" id="ARBA00007175"/>
    </source>
</evidence>
<dbReference type="EMBL" id="JXTB01000211">
    <property type="protein sequence ID" value="PON53090.1"/>
    <property type="molecule type" value="Genomic_DNA"/>
</dbReference>
<dbReference type="STRING" id="3476.A0A2P5BWB8"/>
<evidence type="ECO:0000313" key="7">
    <source>
        <dbReference type="Proteomes" id="UP000237105"/>
    </source>
</evidence>
<feature type="compositionally biased region" description="Basic residues" evidence="5">
    <location>
        <begin position="160"/>
        <end position="203"/>
    </location>
</feature>
<keyword evidence="7" id="KW-1185">Reference proteome</keyword>
<evidence type="ECO:0000256" key="1">
    <source>
        <dbReference type="ARBA" id="ARBA00004604"/>
    </source>
</evidence>
<feature type="region of interest" description="Disordered" evidence="5">
    <location>
        <begin position="53"/>
        <end position="128"/>
    </location>
</feature>
<dbReference type="PANTHER" id="PTHR14577:SF0">
    <property type="entry name" value="NUCLEOLAR PROTEIN 12"/>
    <property type="match status" value="1"/>
</dbReference>
<dbReference type="AlphaFoldDB" id="A0A2P5BWB8"/>
<dbReference type="Pfam" id="PF09805">
    <property type="entry name" value="Nop25"/>
    <property type="match status" value="1"/>
</dbReference>
<comment type="similarity">
    <text evidence="2">Belongs to the RRP17 family.</text>
</comment>
<dbReference type="InterPro" id="IPR019186">
    <property type="entry name" value="Nucleolar_protein_12"/>
</dbReference>
<protein>
    <submittedName>
        <fullName evidence="6">Nucleolar protein</fullName>
    </submittedName>
</protein>
<gene>
    <name evidence="6" type="ORF">PanWU01x14_204700</name>
</gene>
<organism evidence="6 7">
    <name type="scientific">Parasponia andersonii</name>
    <name type="common">Sponia andersonii</name>
    <dbReference type="NCBI Taxonomy" id="3476"/>
    <lineage>
        <taxon>Eukaryota</taxon>
        <taxon>Viridiplantae</taxon>
        <taxon>Streptophyta</taxon>
        <taxon>Embryophyta</taxon>
        <taxon>Tracheophyta</taxon>
        <taxon>Spermatophyta</taxon>
        <taxon>Magnoliopsida</taxon>
        <taxon>eudicotyledons</taxon>
        <taxon>Gunneridae</taxon>
        <taxon>Pentapetalae</taxon>
        <taxon>rosids</taxon>
        <taxon>fabids</taxon>
        <taxon>Rosales</taxon>
        <taxon>Cannabaceae</taxon>
        <taxon>Parasponia</taxon>
    </lineage>
</organism>
<dbReference type="GO" id="GO:0005730">
    <property type="term" value="C:nucleolus"/>
    <property type="evidence" value="ECO:0007669"/>
    <property type="project" value="UniProtKB-SubCell"/>
</dbReference>
<reference evidence="7" key="1">
    <citation type="submission" date="2016-06" db="EMBL/GenBank/DDBJ databases">
        <title>Parallel loss of symbiosis genes in relatives of nitrogen-fixing non-legume Parasponia.</title>
        <authorList>
            <person name="Van Velzen R."/>
            <person name="Holmer R."/>
            <person name="Bu F."/>
            <person name="Rutten L."/>
            <person name="Van Zeijl A."/>
            <person name="Liu W."/>
            <person name="Santuari L."/>
            <person name="Cao Q."/>
            <person name="Sharma T."/>
            <person name="Shen D."/>
            <person name="Roswanjaya Y."/>
            <person name="Wardhani T."/>
            <person name="Kalhor M.S."/>
            <person name="Jansen J."/>
            <person name="Van den Hoogen J."/>
            <person name="Gungor B."/>
            <person name="Hartog M."/>
            <person name="Hontelez J."/>
            <person name="Verver J."/>
            <person name="Yang W.-C."/>
            <person name="Schijlen E."/>
            <person name="Repin R."/>
            <person name="Schilthuizen M."/>
            <person name="Schranz E."/>
            <person name="Heidstra R."/>
            <person name="Miyata K."/>
            <person name="Fedorova E."/>
            <person name="Kohlen W."/>
            <person name="Bisseling T."/>
            <person name="Smit S."/>
            <person name="Geurts R."/>
        </authorList>
    </citation>
    <scope>NUCLEOTIDE SEQUENCE [LARGE SCALE GENOMIC DNA]</scope>
    <source>
        <strain evidence="7">cv. WU1-14</strain>
    </source>
</reference>
<proteinExistence type="inferred from homology"/>
<accession>A0A2P5BWB8</accession>
<evidence type="ECO:0000313" key="6">
    <source>
        <dbReference type="EMBL" id="PON53090.1"/>
    </source>
</evidence>
<keyword evidence="4" id="KW-0539">Nucleus</keyword>
<name>A0A2P5BWB8_PARAD</name>
<comment type="subcellular location">
    <subcellularLocation>
        <location evidence="1">Nucleus</location>
        <location evidence="1">Nucleolus</location>
    </subcellularLocation>
</comment>
<evidence type="ECO:0000256" key="5">
    <source>
        <dbReference type="SAM" id="MobiDB-lite"/>
    </source>
</evidence>
<feature type="region of interest" description="Disordered" evidence="5">
    <location>
        <begin position="150"/>
        <end position="203"/>
    </location>
</feature>